<dbReference type="AlphaFoldDB" id="A0A3N4MG09"/>
<dbReference type="EMBL" id="RMBX01000015">
    <property type="protein sequence ID" value="RPD38579.1"/>
    <property type="molecule type" value="Genomic_DNA"/>
</dbReference>
<organism evidence="2 3">
    <name type="scientific">Chitinophaga barathri</name>
    <dbReference type="NCBI Taxonomy" id="1647451"/>
    <lineage>
        <taxon>Bacteria</taxon>
        <taxon>Pseudomonadati</taxon>
        <taxon>Bacteroidota</taxon>
        <taxon>Chitinophagia</taxon>
        <taxon>Chitinophagales</taxon>
        <taxon>Chitinophagaceae</taxon>
        <taxon>Chitinophaga</taxon>
    </lineage>
</organism>
<dbReference type="OrthoDB" id="668896at2"/>
<proteinExistence type="predicted"/>
<dbReference type="InterPro" id="IPR014710">
    <property type="entry name" value="RmlC-like_jellyroll"/>
</dbReference>
<dbReference type="RefSeq" id="WP_120519076.1">
    <property type="nucleotide sequence ID" value="NZ_QXZY01000015.1"/>
</dbReference>
<dbReference type="CDD" id="cd00038">
    <property type="entry name" value="CAP_ED"/>
    <property type="match status" value="1"/>
</dbReference>
<dbReference type="InterPro" id="IPR000595">
    <property type="entry name" value="cNMP-bd_dom"/>
</dbReference>
<dbReference type="InterPro" id="IPR018490">
    <property type="entry name" value="cNMP-bd_dom_sf"/>
</dbReference>
<feature type="domain" description="Cyclic nucleotide-binding" evidence="1">
    <location>
        <begin position="39"/>
        <end position="137"/>
    </location>
</feature>
<dbReference type="Proteomes" id="UP000279089">
    <property type="component" value="Unassembled WGS sequence"/>
</dbReference>
<evidence type="ECO:0000313" key="3">
    <source>
        <dbReference type="Proteomes" id="UP000279089"/>
    </source>
</evidence>
<name>A0A3N4MG09_9BACT</name>
<evidence type="ECO:0000259" key="1">
    <source>
        <dbReference type="PROSITE" id="PS50042"/>
    </source>
</evidence>
<gene>
    <name evidence="2" type="ORF">EG028_25275</name>
</gene>
<comment type="caution">
    <text evidence="2">The sequence shown here is derived from an EMBL/GenBank/DDBJ whole genome shotgun (WGS) entry which is preliminary data.</text>
</comment>
<accession>A0A3N4MG09</accession>
<evidence type="ECO:0000313" key="2">
    <source>
        <dbReference type="EMBL" id="RPD38579.1"/>
    </source>
</evidence>
<sequence>MNTTNRGTKIAFQYPFKQKKIEKMFTGLISMMKLHNPELQEAAIDEIISCCEVISFNKNDILVDYGEVCRHVYFSVTGLVTALENVDGKERNCWFMTAGDVVIAIESFYKQQKSMEQLLALEKTTCLAIHVKDLNRLCEKYPSFLEVRLKLTEYYYQQAFDRSKWIFRSAEERYALLLEHYPVLVNLVSARALASYLGISEGYLSAIKKDYYSISS</sequence>
<dbReference type="SUPFAM" id="SSF51206">
    <property type="entry name" value="cAMP-binding domain-like"/>
    <property type="match status" value="1"/>
</dbReference>
<dbReference type="Pfam" id="PF00027">
    <property type="entry name" value="cNMP_binding"/>
    <property type="match status" value="1"/>
</dbReference>
<reference evidence="3" key="1">
    <citation type="submission" date="2018-11" db="EMBL/GenBank/DDBJ databases">
        <title>Chitinophaga lutea sp.nov., isolate from arsenic contaminated soil.</title>
        <authorList>
            <person name="Zong Y."/>
        </authorList>
    </citation>
    <scope>NUCLEOTIDE SEQUENCE [LARGE SCALE GENOMIC DNA]</scope>
    <source>
        <strain evidence="3">YLT18</strain>
    </source>
</reference>
<dbReference type="PROSITE" id="PS50042">
    <property type="entry name" value="CNMP_BINDING_3"/>
    <property type="match status" value="1"/>
</dbReference>
<keyword evidence="3" id="KW-1185">Reference proteome</keyword>
<protein>
    <submittedName>
        <fullName evidence="2">Cyclic nucleotide-binding domain-containing protein</fullName>
    </submittedName>
</protein>
<dbReference type="Gene3D" id="2.60.120.10">
    <property type="entry name" value="Jelly Rolls"/>
    <property type="match status" value="1"/>
</dbReference>